<accession>A0A4R5QCG9</accession>
<dbReference type="PROSITE" id="PS51192">
    <property type="entry name" value="HELICASE_ATP_BIND_1"/>
    <property type="match status" value="1"/>
</dbReference>
<dbReference type="InterPro" id="IPR050742">
    <property type="entry name" value="Helicase_Restrict-Modif_Enz"/>
</dbReference>
<dbReference type="GO" id="GO:0004519">
    <property type="term" value="F:endonuclease activity"/>
    <property type="evidence" value="ECO:0007669"/>
    <property type="project" value="UniProtKB-KW"/>
</dbReference>
<organism evidence="3 4">
    <name type="scientific">Dankookia rubra</name>
    <dbReference type="NCBI Taxonomy" id="1442381"/>
    <lineage>
        <taxon>Bacteria</taxon>
        <taxon>Pseudomonadati</taxon>
        <taxon>Pseudomonadota</taxon>
        <taxon>Alphaproteobacteria</taxon>
        <taxon>Acetobacterales</taxon>
        <taxon>Roseomonadaceae</taxon>
        <taxon>Dankookia</taxon>
    </lineage>
</organism>
<dbReference type="InterPro" id="IPR006935">
    <property type="entry name" value="Helicase/UvrB_N"/>
</dbReference>
<dbReference type="SUPFAM" id="SSF52540">
    <property type="entry name" value="P-loop containing nucleoside triphosphate hydrolases"/>
    <property type="match status" value="1"/>
</dbReference>
<dbReference type="EMBL" id="SMSJ01000047">
    <property type="protein sequence ID" value="TDH60017.1"/>
    <property type="molecule type" value="Genomic_DNA"/>
</dbReference>
<dbReference type="AlphaFoldDB" id="A0A4R5QCG9"/>
<evidence type="ECO:0000256" key="1">
    <source>
        <dbReference type="SAM" id="MobiDB-lite"/>
    </source>
</evidence>
<dbReference type="InterPro" id="IPR014001">
    <property type="entry name" value="Helicase_ATP-bd"/>
</dbReference>
<dbReference type="GO" id="GO:0005524">
    <property type="term" value="F:ATP binding"/>
    <property type="evidence" value="ECO:0007669"/>
    <property type="project" value="InterPro"/>
</dbReference>
<dbReference type="Gene3D" id="3.40.50.300">
    <property type="entry name" value="P-loop containing nucleotide triphosphate hydrolases"/>
    <property type="match status" value="2"/>
</dbReference>
<dbReference type="InterPro" id="IPR027417">
    <property type="entry name" value="P-loop_NTPase"/>
</dbReference>
<keyword evidence="3" id="KW-0540">Nuclease</keyword>
<protein>
    <submittedName>
        <fullName evidence="3">Restriction endonuclease subunit R</fullName>
    </submittedName>
</protein>
<dbReference type="Pfam" id="PF04851">
    <property type="entry name" value="ResIII"/>
    <property type="match status" value="1"/>
</dbReference>
<evidence type="ECO:0000313" key="3">
    <source>
        <dbReference type="EMBL" id="TDH60017.1"/>
    </source>
</evidence>
<sequence length="622" mass="68364">MLPPSMHRPLRSHQQLVAGIVAAIAAGQTDLADILAAVTPGGGKSLLPVIAAARLIEAGVVDRICWIVPRDSLRLQAEEAFADPAWQSALGHAVSVRAAENAPDLCRGLQGYVTTYQGIAAQPDLHLAEHRRHRYLLVVDEVHHLPSLAEVDPLAPDDEASWSRAILPLLEAARVRLLLSGTLERADGRAILWLPYRRGKRAKTREVALEASGWAVVGYSRAQALAEKAVLPVDFGALDGEAEWLDEERRRLGPHRISGSPEVARAALFTALRTGFARDLLRRAFDATRDLRATRRARLGIGPGEAAMGLGKLLVVAPDQENARQYLGWLRGWVPRTQAEHAVRIATSDERDAHATLAAFRLRPEPSILVTCAMAYEGLDAPSVAVCAALTHIRSRAWLEQMIARATRVDPAAGPYQTQSALVLHPDDLLFRRFRERIEREQGTLARDRKPRRQGELPIDDGRERADPIVPLASNATALRWERLAPGPDFAAARPEQRLAQQSDLLDLPSRRERALRLQVGQLVAAQVVEDEGMLRIPRGAGGHHAYSAALKRVMGKGRAVMSLAELEATVAWLERNRLTDHLHLLEGDAKYAWTARQRRLDLGMGKRPRERASKPSSASAP</sequence>
<dbReference type="PANTHER" id="PTHR47396:SF1">
    <property type="entry name" value="ATP-DEPENDENT HELICASE IRC3-RELATED"/>
    <property type="match status" value="1"/>
</dbReference>
<evidence type="ECO:0000259" key="2">
    <source>
        <dbReference type="PROSITE" id="PS51192"/>
    </source>
</evidence>
<name>A0A4R5QCG9_9PROT</name>
<dbReference type="Proteomes" id="UP000295096">
    <property type="component" value="Unassembled WGS sequence"/>
</dbReference>
<keyword evidence="3" id="KW-0255">Endonuclease</keyword>
<proteinExistence type="predicted"/>
<dbReference type="GO" id="GO:0003677">
    <property type="term" value="F:DNA binding"/>
    <property type="evidence" value="ECO:0007669"/>
    <property type="project" value="InterPro"/>
</dbReference>
<feature type="region of interest" description="Disordered" evidence="1">
    <location>
        <begin position="442"/>
        <end position="464"/>
    </location>
</feature>
<dbReference type="OrthoDB" id="5165890at2"/>
<dbReference type="GO" id="GO:0016787">
    <property type="term" value="F:hydrolase activity"/>
    <property type="evidence" value="ECO:0007669"/>
    <property type="project" value="InterPro"/>
</dbReference>
<keyword evidence="4" id="KW-1185">Reference proteome</keyword>
<dbReference type="GO" id="GO:0005829">
    <property type="term" value="C:cytosol"/>
    <property type="evidence" value="ECO:0007669"/>
    <property type="project" value="TreeGrafter"/>
</dbReference>
<reference evidence="3 4" key="1">
    <citation type="journal article" date="2016" name="J. Microbiol.">
        <title>Dankookia rubra gen. nov., sp. nov., an alphaproteobacterium isolated from sediment of a shallow stream.</title>
        <authorList>
            <person name="Kim W.H."/>
            <person name="Kim D.H."/>
            <person name="Kang K."/>
            <person name="Ahn T.Y."/>
        </authorList>
    </citation>
    <scope>NUCLEOTIDE SEQUENCE [LARGE SCALE GENOMIC DNA]</scope>
    <source>
        <strain evidence="3 4">JCM30602</strain>
    </source>
</reference>
<feature type="domain" description="Helicase ATP-binding" evidence="2">
    <location>
        <begin position="25"/>
        <end position="201"/>
    </location>
</feature>
<feature type="region of interest" description="Disordered" evidence="1">
    <location>
        <begin position="603"/>
        <end position="622"/>
    </location>
</feature>
<comment type="caution">
    <text evidence="3">The sequence shown here is derived from an EMBL/GenBank/DDBJ whole genome shotgun (WGS) entry which is preliminary data.</text>
</comment>
<keyword evidence="3" id="KW-0378">Hydrolase</keyword>
<gene>
    <name evidence="3" type="ORF">E2C06_24395</name>
</gene>
<evidence type="ECO:0000313" key="4">
    <source>
        <dbReference type="Proteomes" id="UP000295096"/>
    </source>
</evidence>
<dbReference type="PANTHER" id="PTHR47396">
    <property type="entry name" value="TYPE I RESTRICTION ENZYME ECOKI R PROTEIN"/>
    <property type="match status" value="1"/>
</dbReference>